<protein>
    <submittedName>
        <fullName evidence="1">Uncharacterized protein</fullName>
    </submittedName>
</protein>
<reference evidence="1" key="2">
    <citation type="submission" date="2021-09" db="EMBL/GenBank/DDBJ databases">
        <authorList>
            <person name="Jia N."/>
            <person name="Wang J."/>
            <person name="Shi W."/>
            <person name="Du L."/>
            <person name="Sun Y."/>
            <person name="Zhan W."/>
            <person name="Jiang J."/>
            <person name="Wang Q."/>
            <person name="Zhang B."/>
            <person name="Ji P."/>
            <person name="Sakyi L.B."/>
            <person name="Cui X."/>
            <person name="Yuan T."/>
            <person name="Jiang B."/>
            <person name="Yang W."/>
            <person name="Lam T.T.-Y."/>
            <person name="Chang Q."/>
            <person name="Ding S."/>
            <person name="Wang X."/>
            <person name="Zhu J."/>
            <person name="Ruan X."/>
            <person name="Zhao L."/>
            <person name="Wei J."/>
            <person name="Que T."/>
            <person name="Du C."/>
            <person name="Cheng J."/>
            <person name="Dai P."/>
            <person name="Han X."/>
            <person name="Huang E."/>
            <person name="Gao Y."/>
            <person name="Liu J."/>
            <person name="Shao H."/>
            <person name="Ye R."/>
            <person name="Li L."/>
            <person name="Wei W."/>
            <person name="Wang X."/>
            <person name="Wang C."/>
            <person name="Huo Q."/>
            <person name="Li W."/>
            <person name="Guo W."/>
            <person name="Chen H."/>
            <person name="Chen S."/>
            <person name="Zhou L."/>
            <person name="Zhou L."/>
            <person name="Ni X."/>
            <person name="Tian J."/>
            <person name="Zhou Y."/>
            <person name="Sheng Y."/>
            <person name="Liu T."/>
            <person name="Pan Y."/>
            <person name="Xia L."/>
            <person name="Li J."/>
            <person name="Zhao F."/>
            <person name="Cao W."/>
        </authorList>
    </citation>
    <scope>NUCLEOTIDE SEQUENCE</scope>
    <source>
        <strain evidence="1">Rsan-2018</strain>
        <tissue evidence="1">Larvae</tissue>
    </source>
</reference>
<dbReference type="VEuPathDB" id="VectorBase:RSAN_026511"/>
<dbReference type="AlphaFoldDB" id="A0A9D4T5V7"/>
<dbReference type="EMBL" id="JABSTV010001247">
    <property type="protein sequence ID" value="KAH7972374.1"/>
    <property type="molecule type" value="Genomic_DNA"/>
</dbReference>
<comment type="caution">
    <text evidence="1">The sequence shown here is derived from an EMBL/GenBank/DDBJ whole genome shotgun (WGS) entry which is preliminary data.</text>
</comment>
<sequence length="132" mass="14191">MSVLFHNAVKCLNSVGTKLHKCMGTLSNTLQRGTSKAPPKEVIHYACCGYHDALQCVEDSVSSCDTDDGKEFMTGSMESIFGETLSLVCGQYSRGSTACKQLPVLPELAPDETKITNVIELAMRVASSLGKK</sequence>
<organism evidence="1 2">
    <name type="scientific">Rhipicephalus sanguineus</name>
    <name type="common">Brown dog tick</name>
    <name type="synonym">Ixodes sanguineus</name>
    <dbReference type="NCBI Taxonomy" id="34632"/>
    <lineage>
        <taxon>Eukaryota</taxon>
        <taxon>Metazoa</taxon>
        <taxon>Ecdysozoa</taxon>
        <taxon>Arthropoda</taxon>
        <taxon>Chelicerata</taxon>
        <taxon>Arachnida</taxon>
        <taxon>Acari</taxon>
        <taxon>Parasitiformes</taxon>
        <taxon>Ixodida</taxon>
        <taxon>Ixodoidea</taxon>
        <taxon>Ixodidae</taxon>
        <taxon>Rhipicephalinae</taxon>
        <taxon>Rhipicephalus</taxon>
        <taxon>Rhipicephalus</taxon>
    </lineage>
</organism>
<name>A0A9D4T5V7_RHISA</name>
<proteinExistence type="predicted"/>
<reference evidence="1" key="1">
    <citation type="journal article" date="2020" name="Cell">
        <title>Large-Scale Comparative Analyses of Tick Genomes Elucidate Their Genetic Diversity and Vector Capacities.</title>
        <authorList>
            <consortium name="Tick Genome and Microbiome Consortium (TIGMIC)"/>
            <person name="Jia N."/>
            <person name="Wang J."/>
            <person name="Shi W."/>
            <person name="Du L."/>
            <person name="Sun Y."/>
            <person name="Zhan W."/>
            <person name="Jiang J.F."/>
            <person name="Wang Q."/>
            <person name="Zhang B."/>
            <person name="Ji P."/>
            <person name="Bell-Sakyi L."/>
            <person name="Cui X.M."/>
            <person name="Yuan T.T."/>
            <person name="Jiang B.G."/>
            <person name="Yang W.F."/>
            <person name="Lam T.T."/>
            <person name="Chang Q.C."/>
            <person name="Ding S.J."/>
            <person name="Wang X.J."/>
            <person name="Zhu J.G."/>
            <person name="Ruan X.D."/>
            <person name="Zhao L."/>
            <person name="Wei J.T."/>
            <person name="Ye R.Z."/>
            <person name="Que T.C."/>
            <person name="Du C.H."/>
            <person name="Zhou Y.H."/>
            <person name="Cheng J.X."/>
            <person name="Dai P.F."/>
            <person name="Guo W.B."/>
            <person name="Han X.H."/>
            <person name="Huang E.J."/>
            <person name="Li L.F."/>
            <person name="Wei W."/>
            <person name="Gao Y.C."/>
            <person name="Liu J.Z."/>
            <person name="Shao H.Z."/>
            <person name="Wang X."/>
            <person name="Wang C.C."/>
            <person name="Yang T.C."/>
            <person name="Huo Q.B."/>
            <person name="Li W."/>
            <person name="Chen H.Y."/>
            <person name="Chen S.E."/>
            <person name="Zhou L.G."/>
            <person name="Ni X.B."/>
            <person name="Tian J.H."/>
            <person name="Sheng Y."/>
            <person name="Liu T."/>
            <person name="Pan Y.S."/>
            <person name="Xia L.Y."/>
            <person name="Li J."/>
            <person name="Zhao F."/>
            <person name="Cao W.C."/>
        </authorList>
    </citation>
    <scope>NUCLEOTIDE SEQUENCE</scope>
    <source>
        <strain evidence="1">Rsan-2018</strain>
    </source>
</reference>
<dbReference type="PANTHER" id="PTHR33964">
    <property type="entry name" value="RE45066P-RELATED"/>
    <property type="match status" value="1"/>
</dbReference>
<evidence type="ECO:0000313" key="2">
    <source>
        <dbReference type="Proteomes" id="UP000821837"/>
    </source>
</evidence>
<keyword evidence="2" id="KW-1185">Reference proteome</keyword>
<gene>
    <name evidence="1" type="ORF">HPB52_011537</name>
</gene>
<accession>A0A9D4T5V7</accession>
<dbReference type="PANTHER" id="PTHR33964:SF1">
    <property type="entry name" value="RE45066P"/>
    <property type="match status" value="1"/>
</dbReference>
<dbReference type="Proteomes" id="UP000821837">
    <property type="component" value="Chromosome 11"/>
</dbReference>
<evidence type="ECO:0000313" key="1">
    <source>
        <dbReference type="EMBL" id="KAH7972374.1"/>
    </source>
</evidence>